<name>A0A8X7C4C8_9ARAC</name>
<reference evidence="2" key="1">
    <citation type="submission" date="2020-08" db="EMBL/GenBank/DDBJ databases">
        <title>Multicomponent nature underlies the extraordinary mechanical properties of spider dragline silk.</title>
        <authorList>
            <person name="Kono N."/>
            <person name="Nakamura H."/>
            <person name="Mori M."/>
            <person name="Yoshida Y."/>
            <person name="Ohtoshi R."/>
            <person name="Malay A.D."/>
            <person name="Moran D.A.P."/>
            <person name="Tomita M."/>
            <person name="Numata K."/>
            <person name="Arakawa K."/>
        </authorList>
    </citation>
    <scope>NUCLEOTIDE SEQUENCE</scope>
</reference>
<evidence type="ECO:0000313" key="3">
    <source>
        <dbReference type="Proteomes" id="UP000886998"/>
    </source>
</evidence>
<feature type="region of interest" description="Disordered" evidence="1">
    <location>
        <begin position="1"/>
        <end position="60"/>
    </location>
</feature>
<feature type="compositionally biased region" description="Polar residues" evidence="1">
    <location>
        <begin position="1"/>
        <end position="10"/>
    </location>
</feature>
<gene>
    <name evidence="2" type="ORF">TNIN_350191</name>
</gene>
<keyword evidence="3" id="KW-1185">Reference proteome</keyword>
<feature type="compositionally biased region" description="Polar residues" evidence="1">
    <location>
        <begin position="39"/>
        <end position="60"/>
    </location>
</feature>
<evidence type="ECO:0000256" key="1">
    <source>
        <dbReference type="SAM" id="MobiDB-lite"/>
    </source>
</evidence>
<feature type="compositionally biased region" description="Polar residues" evidence="1">
    <location>
        <begin position="17"/>
        <end position="26"/>
    </location>
</feature>
<proteinExistence type="predicted"/>
<sequence length="101" mass="11542">MPQKPQSTETTWDKPKTTSGRESQGAPQKPTKTEKPQSMPRQWQKNITPSSKDNTFDPNSSRKWHLYDSWGTIAALRKNRFHAFNKTLSGIQLESNGVKNI</sequence>
<dbReference type="Proteomes" id="UP000886998">
    <property type="component" value="Unassembled WGS sequence"/>
</dbReference>
<organism evidence="2 3">
    <name type="scientific">Trichonephila inaurata madagascariensis</name>
    <dbReference type="NCBI Taxonomy" id="2747483"/>
    <lineage>
        <taxon>Eukaryota</taxon>
        <taxon>Metazoa</taxon>
        <taxon>Ecdysozoa</taxon>
        <taxon>Arthropoda</taxon>
        <taxon>Chelicerata</taxon>
        <taxon>Arachnida</taxon>
        <taxon>Araneae</taxon>
        <taxon>Araneomorphae</taxon>
        <taxon>Entelegynae</taxon>
        <taxon>Araneoidea</taxon>
        <taxon>Nephilidae</taxon>
        <taxon>Trichonephila</taxon>
        <taxon>Trichonephila inaurata</taxon>
    </lineage>
</organism>
<protein>
    <submittedName>
        <fullName evidence="2">Uncharacterized protein</fullName>
    </submittedName>
</protein>
<accession>A0A8X7C4C8</accession>
<dbReference type="EMBL" id="BMAV01011109">
    <property type="protein sequence ID" value="GFY56701.1"/>
    <property type="molecule type" value="Genomic_DNA"/>
</dbReference>
<comment type="caution">
    <text evidence="2">The sequence shown here is derived from an EMBL/GenBank/DDBJ whole genome shotgun (WGS) entry which is preliminary data.</text>
</comment>
<dbReference type="AlphaFoldDB" id="A0A8X7C4C8"/>
<evidence type="ECO:0000313" key="2">
    <source>
        <dbReference type="EMBL" id="GFY56701.1"/>
    </source>
</evidence>